<dbReference type="RefSeq" id="WP_123825848.1">
    <property type="nucleotide sequence ID" value="NZ_RKMF01000013.1"/>
</dbReference>
<dbReference type="Gene3D" id="1.10.10.10">
    <property type="entry name" value="Winged helix-like DNA-binding domain superfamily/Winged helix DNA-binding domain"/>
    <property type="match status" value="1"/>
</dbReference>
<dbReference type="OrthoDB" id="8635520at2"/>
<proteinExistence type="predicted"/>
<dbReference type="InterPro" id="IPR036388">
    <property type="entry name" value="WH-like_DNA-bd_sf"/>
</dbReference>
<dbReference type="InterPro" id="IPR039422">
    <property type="entry name" value="MarR/SlyA-like"/>
</dbReference>
<organism evidence="2 3">
    <name type="scientific">Kocuria soli</name>
    <dbReference type="NCBI Taxonomy" id="2485125"/>
    <lineage>
        <taxon>Bacteria</taxon>
        <taxon>Bacillati</taxon>
        <taxon>Actinomycetota</taxon>
        <taxon>Actinomycetes</taxon>
        <taxon>Micrococcales</taxon>
        <taxon>Micrococcaceae</taxon>
        <taxon>Kocuria</taxon>
    </lineage>
</organism>
<dbReference type="Proteomes" id="UP000270616">
    <property type="component" value="Unassembled WGS sequence"/>
</dbReference>
<dbReference type="PANTHER" id="PTHR33164:SF99">
    <property type="entry name" value="MARR FAMILY REGULATORY PROTEIN"/>
    <property type="match status" value="1"/>
</dbReference>
<dbReference type="SUPFAM" id="SSF46785">
    <property type="entry name" value="Winged helix' DNA-binding domain"/>
    <property type="match status" value="1"/>
</dbReference>
<feature type="domain" description="HTH marR-type" evidence="1">
    <location>
        <begin position="1"/>
        <end position="147"/>
    </location>
</feature>
<evidence type="ECO:0000259" key="1">
    <source>
        <dbReference type="PROSITE" id="PS50995"/>
    </source>
</evidence>
<evidence type="ECO:0000313" key="2">
    <source>
        <dbReference type="EMBL" id="ROZ62326.1"/>
    </source>
</evidence>
<dbReference type="InterPro" id="IPR000835">
    <property type="entry name" value="HTH_MarR-typ"/>
</dbReference>
<dbReference type="GO" id="GO:0003700">
    <property type="term" value="F:DNA-binding transcription factor activity"/>
    <property type="evidence" value="ECO:0007669"/>
    <property type="project" value="InterPro"/>
</dbReference>
<reference evidence="2 3" key="1">
    <citation type="submission" date="2018-10" db="EMBL/GenBank/DDBJ databases">
        <title>Kocuria sp. M5W7-7, whole genome shotgun sequence.</title>
        <authorList>
            <person name="Tuo L."/>
        </authorList>
    </citation>
    <scope>NUCLEOTIDE SEQUENCE [LARGE SCALE GENOMIC DNA]</scope>
    <source>
        <strain evidence="2 3">M5W7-7</strain>
    </source>
</reference>
<dbReference type="GO" id="GO:0006950">
    <property type="term" value="P:response to stress"/>
    <property type="evidence" value="ECO:0007669"/>
    <property type="project" value="TreeGrafter"/>
</dbReference>
<dbReference type="EMBL" id="RKMF01000013">
    <property type="protein sequence ID" value="ROZ62326.1"/>
    <property type="molecule type" value="Genomic_DNA"/>
</dbReference>
<dbReference type="PROSITE" id="PS50995">
    <property type="entry name" value="HTH_MARR_2"/>
    <property type="match status" value="1"/>
</dbReference>
<dbReference type="PANTHER" id="PTHR33164">
    <property type="entry name" value="TRANSCRIPTIONAL REGULATOR, MARR FAMILY"/>
    <property type="match status" value="1"/>
</dbReference>
<dbReference type="SMART" id="SM00347">
    <property type="entry name" value="HTH_MARR"/>
    <property type="match status" value="1"/>
</dbReference>
<comment type="caution">
    <text evidence="2">The sequence shown here is derived from an EMBL/GenBank/DDBJ whole genome shotgun (WGS) entry which is preliminary data.</text>
</comment>
<keyword evidence="3" id="KW-1185">Reference proteome</keyword>
<sequence length="159" mass="17422">MSDTQWLSSDEREAWLALVSVMFKTPGTIERQLVEDSGLSFAEYLVLAILSEAPDRRRRMSDLAAATYTAQSRLSRIVTRLEAQNLVERYGDGGDKRVVVATLTDRGMERVEAAAPGHVAHVRNAVFDKLSAQQVRQLATICQTLAGASDQGKVEASQA</sequence>
<dbReference type="Pfam" id="PF12802">
    <property type="entry name" value="MarR_2"/>
    <property type="match status" value="1"/>
</dbReference>
<dbReference type="AlphaFoldDB" id="A0A3N3ZRX5"/>
<dbReference type="InterPro" id="IPR036390">
    <property type="entry name" value="WH_DNA-bd_sf"/>
</dbReference>
<gene>
    <name evidence="2" type="ORF">EDL96_10430</name>
</gene>
<accession>A0A3N3ZRX5</accession>
<evidence type="ECO:0000313" key="3">
    <source>
        <dbReference type="Proteomes" id="UP000270616"/>
    </source>
</evidence>
<protein>
    <submittedName>
        <fullName evidence="2">MarR family transcriptional regulator</fullName>
    </submittedName>
</protein>
<name>A0A3N3ZRX5_9MICC</name>
<dbReference type="PRINTS" id="PR00598">
    <property type="entry name" value="HTHMARR"/>
</dbReference>